<dbReference type="SUPFAM" id="SSF88723">
    <property type="entry name" value="PIN domain-like"/>
    <property type="match status" value="1"/>
</dbReference>
<dbReference type="PANTHER" id="PTHR39664:SF2">
    <property type="entry name" value="NUCLEIC ACID-BINDING PROTEIN, CONTAINING PIN DOMAIN-RELATED"/>
    <property type="match status" value="1"/>
</dbReference>
<evidence type="ECO:0000259" key="1">
    <source>
        <dbReference type="SMART" id="SM00670"/>
    </source>
</evidence>
<dbReference type="GeneID" id="24798590"/>
<proteinExistence type="predicted"/>
<dbReference type="CDD" id="cd18684">
    <property type="entry name" value="PIN_VapC-like"/>
    <property type="match status" value="1"/>
</dbReference>
<dbReference type="RefSeq" id="WP_048093126.1">
    <property type="nucleotide sequence ID" value="NZ_CP009552.1"/>
</dbReference>
<evidence type="ECO:0000313" key="3">
    <source>
        <dbReference type="Proteomes" id="UP000030624"/>
    </source>
</evidence>
<dbReference type="InterPro" id="IPR029060">
    <property type="entry name" value="PIN-like_dom_sf"/>
</dbReference>
<organism evidence="2 3">
    <name type="scientific">Geoglobus acetivorans</name>
    <dbReference type="NCBI Taxonomy" id="565033"/>
    <lineage>
        <taxon>Archaea</taxon>
        <taxon>Methanobacteriati</taxon>
        <taxon>Methanobacteriota</taxon>
        <taxon>Archaeoglobi</taxon>
        <taxon>Archaeoglobales</taxon>
        <taxon>Archaeoglobaceae</taxon>
        <taxon>Geoglobus</taxon>
    </lineage>
</organism>
<dbReference type="Proteomes" id="UP000030624">
    <property type="component" value="Chromosome"/>
</dbReference>
<dbReference type="HOGENOM" id="CLU_153004_0_0_2"/>
<dbReference type="EMBL" id="CP009552">
    <property type="protein sequence ID" value="AIY91044.1"/>
    <property type="molecule type" value="Genomic_DNA"/>
</dbReference>
<sequence>MKAVIDTNVLIYDTFEDSIYHSQAKDLLDELEQWYIPAIVVHEYVWVLKSLGISPDDVLYKVEEILNHHKFRLLESTEYDILSALNVVVRENLSLSRYNDKVILSAAIRNRMGIATFDEKLRKQALFLGVDVLP</sequence>
<feature type="domain" description="PIN" evidence="1">
    <location>
        <begin position="1"/>
        <end position="123"/>
    </location>
</feature>
<evidence type="ECO:0000313" key="2">
    <source>
        <dbReference type="EMBL" id="AIY91044.1"/>
    </source>
</evidence>
<reference evidence="2 3" key="1">
    <citation type="journal article" date="2015" name="Appl. Environ. Microbiol.">
        <title>The Geoglobus acetivorans genome: Fe(III) reduction, acetate utilization, autotrophic growth, and degradation of aromatic compounds in a hyperthermophilic archaeon.</title>
        <authorList>
            <person name="Mardanov A.V."/>
            <person name="Slododkina G.B."/>
            <person name="Slobodkin A.I."/>
            <person name="Beletsky A.V."/>
            <person name="Gavrilov S.N."/>
            <person name="Kublanov I.V."/>
            <person name="Bonch-Osmolovskaya E.A."/>
            <person name="Skryabin K.G."/>
            <person name="Ravin N.V."/>
        </authorList>
    </citation>
    <scope>NUCLEOTIDE SEQUENCE [LARGE SCALE GENOMIC DNA]</scope>
    <source>
        <strain evidence="2 3">SBH6</strain>
    </source>
</reference>
<dbReference type="eggNOG" id="arCOG02730">
    <property type="taxonomic scope" value="Archaea"/>
</dbReference>
<dbReference type="Gene3D" id="3.40.50.1010">
    <property type="entry name" value="5'-nuclease"/>
    <property type="match status" value="1"/>
</dbReference>
<dbReference type="SMART" id="SM00670">
    <property type="entry name" value="PINc"/>
    <property type="match status" value="1"/>
</dbReference>
<accession>A0A0A7GG64</accession>
<name>A0A0A7GG64_GEOAI</name>
<dbReference type="AlphaFoldDB" id="A0A0A7GG64"/>
<dbReference type="InterPro" id="IPR002716">
    <property type="entry name" value="PIN_dom"/>
</dbReference>
<protein>
    <submittedName>
        <fullName evidence="2">Death on curing protein, Doc toxin like</fullName>
    </submittedName>
</protein>
<dbReference type="PANTHER" id="PTHR39664">
    <property type="match status" value="1"/>
</dbReference>
<dbReference type="KEGG" id="gac:GACE_2020"/>
<dbReference type="Pfam" id="PF01850">
    <property type="entry name" value="PIN"/>
    <property type="match status" value="1"/>
</dbReference>
<gene>
    <name evidence="2" type="ORF">GACE_2020</name>
</gene>